<reference evidence="2" key="1">
    <citation type="journal article" date="2020" name="Stud. Mycol.">
        <title>101 Dothideomycetes genomes: a test case for predicting lifestyles and emergence of pathogens.</title>
        <authorList>
            <person name="Haridas S."/>
            <person name="Albert R."/>
            <person name="Binder M."/>
            <person name="Bloem J."/>
            <person name="Labutti K."/>
            <person name="Salamov A."/>
            <person name="Andreopoulos B."/>
            <person name="Baker S."/>
            <person name="Barry K."/>
            <person name="Bills G."/>
            <person name="Bluhm B."/>
            <person name="Cannon C."/>
            <person name="Castanera R."/>
            <person name="Culley D."/>
            <person name="Daum C."/>
            <person name="Ezra D."/>
            <person name="Gonzalez J."/>
            <person name="Henrissat B."/>
            <person name="Kuo A."/>
            <person name="Liang C."/>
            <person name="Lipzen A."/>
            <person name="Lutzoni F."/>
            <person name="Magnuson J."/>
            <person name="Mondo S."/>
            <person name="Nolan M."/>
            <person name="Ohm R."/>
            <person name="Pangilinan J."/>
            <person name="Park H.-J."/>
            <person name="Ramirez L."/>
            <person name="Alfaro M."/>
            <person name="Sun H."/>
            <person name="Tritt A."/>
            <person name="Yoshinaga Y."/>
            <person name="Zwiers L.-H."/>
            <person name="Turgeon B."/>
            <person name="Goodwin S."/>
            <person name="Spatafora J."/>
            <person name="Crous P."/>
            <person name="Grigoriev I."/>
        </authorList>
    </citation>
    <scope>NUCLEOTIDE SEQUENCE</scope>
    <source>
        <strain evidence="2">CBS 125425</strain>
    </source>
</reference>
<proteinExistence type="predicted"/>
<organism evidence="2 3">
    <name type="scientific">Polyplosphaeria fusca</name>
    <dbReference type="NCBI Taxonomy" id="682080"/>
    <lineage>
        <taxon>Eukaryota</taxon>
        <taxon>Fungi</taxon>
        <taxon>Dikarya</taxon>
        <taxon>Ascomycota</taxon>
        <taxon>Pezizomycotina</taxon>
        <taxon>Dothideomycetes</taxon>
        <taxon>Pleosporomycetidae</taxon>
        <taxon>Pleosporales</taxon>
        <taxon>Tetraplosphaeriaceae</taxon>
        <taxon>Polyplosphaeria</taxon>
    </lineage>
</organism>
<evidence type="ECO:0000313" key="2">
    <source>
        <dbReference type="EMBL" id="KAF2729280.1"/>
    </source>
</evidence>
<evidence type="ECO:0000256" key="1">
    <source>
        <dbReference type="SAM" id="SignalP"/>
    </source>
</evidence>
<dbReference type="EMBL" id="ML996250">
    <property type="protein sequence ID" value="KAF2729280.1"/>
    <property type="molecule type" value="Genomic_DNA"/>
</dbReference>
<feature type="chain" id="PRO_5040234210" evidence="1">
    <location>
        <begin position="18"/>
        <end position="70"/>
    </location>
</feature>
<keyword evidence="3" id="KW-1185">Reference proteome</keyword>
<feature type="signal peptide" evidence="1">
    <location>
        <begin position="1"/>
        <end position="17"/>
    </location>
</feature>
<dbReference type="AlphaFoldDB" id="A0A9P4QPC9"/>
<protein>
    <submittedName>
        <fullName evidence="2">Uncharacterized protein</fullName>
    </submittedName>
</protein>
<accession>A0A9P4QPC9</accession>
<evidence type="ECO:0000313" key="3">
    <source>
        <dbReference type="Proteomes" id="UP000799444"/>
    </source>
</evidence>
<comment type="caution">
    <text evidence="2">The sequence shown here is derived from an EMBL/GenBank/DDBJ whole genome shotgun (WGS) entry which is preliminary data.</text>
</comment>
<dbReference type="Proteomes" id="UP000799444">
    <property type="component" value="Unassembled WGS sequence"/>
</dbReference>
<sequence length="70" mass="7192">MKASIVVAMLSAALTMASPAAVSLNRATREVTVDGNTLAIACVECPCSTDIFSTNCKCVPNGCCTGKCYN</sequence>
<dbReference type="OrthoDB" id="3775508at2759"/>
<name>A0A9P4QPC9_9PLEO</name>
<gene>
    <name evidence="2" type="ORF">EJ04DRAFT_475906</name>
</gene>
<keyword evidence="1" id="KW-0732">Signal</keyword>